<evidence type="ECO:0000313" key="1">
    <source>
        <dbReference type="EMBL" id="NVN51990.1"/>
    </source>
</evidence>
<gene>
    <name evidence="1" type="ORF">HLY00_1983</name>
</gene>
<protein>
    <submittedName>
        <fullName evidence="1">Uncharacterized protein</fullName>
    </submittedName>
</protein>
<evidence type="ECO:0000313" key="2">
    <source>
        <dbReference type="Proteomes" id="UP000570517"/>
    </source>
</evidence>
<dbReference type="Proteomes" id="UP000570517">
    <property type="component" value="Unassembled WGS sequence"/>
</dbReference>
<proteinExistence type="predicted"/>
<keyword evidence="2" id="KW-1185">Reference proteome</keyword>
<comment type="caution">
    <text evidence="1">The sequence shown here is derived from an EMBL/GenBank/DDBJ whole genome shotgun (WGS) entry which is preliminary data.</text>
</comment>
<name>A0A850PVA8_9MYCO</name>
<organism evidence="1 2">
    <name type="scientific">Mycolicibacterium hippocampi</name>
    <dbReference type="NCBI Taxonomy" id="659824"/>
    <lineage>
        <taxon>Bacteria</taxon>
        <taxon>Bacillati</taxon>
        <taxon>Actinomycetota</taxon>
        <taxon>Actinomycetes</taxon>
        <taxon>Mycobacteriales</taxon>
        <taxon>Mycobacteriaceae</taxon>
        <taxon>Mycolicibacterium</taxon>
    </lineage>
</organism>
<dbReference type="AlphaFoldDB" id="A0A850PVA8"/>
<dbReference type="EMBL" id="JABFYL010000039">
    <property type="protein sequence ID" value="NVN51990.1"/>
    <property type="molecule type" value="Genomic_DNA"/>
</dbReference>
<sequence length="118" mass="12988">MEFVSTLTAGLDEAGGFEDIEVLRDRLSRRPEAVFGRQARADLEQRLPAALGQFVEDGATGGIGQGLEDVSHAMTLGKWLLACQGFRPRWTQCREADRRSMMGAWSRPAWIGGCGRYG</sequence>
<accession>A0A850PVA8</accession>
<reference evidence="1 2" key="1">
    <citation type="submission" date="2020-05" db="EMBL/GenBank/DDBJ databases">
        <title>Draft genome sequence of Mycobacterium hippocampi DL, isolated from European seabass, Dicentrarchus labrax, reared in fish farms.</title>
        <authorList>
            <person name="Stathopoulou P."/>
            <person name="Asimakis E."/>
            <person name="Tzokas K."/>
            <person name="Batargias C."/>
            <person name="Tsiamis G."/>
        </authorList>
    </citation>
    <scope>NUCLEOTIDE SEQUENCE [LARGE SCALE GENOMIC DNA]</scope>
    <source>
        <strain evidence="1 2">DL</strain>
    </source>
</reference>